<gene>
    <name evidence="1" type="ORF">J2W91_004059</name>
</gene>
<dbReference type="EMBL" id="JAVDTR010000012">
    <property type="protein sequence ID" value="MDR6725557.1"/>
    <property type="molecule type" value="Genomic_DNA"/>
</dbReference>
<protein>
    <submittedName>
        <fullName evidence="1">Uncharacterized protein</fullName>
    </submittedName>
</protein>
<comment type="caution">
    <text evidence="1">The sequence shown here is derived from an EMBL/GenBank/DDBJ whole genome shotgun (WGS) entry which is preliminary data.</text>
</comment>
<evidence type="ECO:0000313" key="1">
    <source>
        <dbReference type="EMBL" id="MDR6725557.1"/>
    </source>
</evidence>
<name>A0AAP5LNB3_PAEAM</name>
<evidence type="ECO:0000313" key="2">
    <source>
        <dbReference type="Proteomes" id="UP001254832"/>
    </source>
</evidence>
<proteinExistence type="predicted"/>
<dbReference type="AlphaFoldDB" id="A0AAP5LNB3"/>
<reference evidence="1" key="1">
    <citation type="submission" date="2023-07" db="EMBL/GenBank/DDBJ databases">
        <title>Sorghum-associated microbial communities from plants grown in Nebraska, USA.</title>
        <authorList>
            <person name="Schachtman D."/>
        </authorList>
    </citation>
    <scope>NUCLEOTIDE SEQUENCE</scope>
    <source>
        <strain evidence="1">BE80</strain>
    </source>
</reference>
<organism evidence="1 2">
    <name type="scientific">Paenibacillus amylolyticus</name>
    <dbReference type="NCBI Taxonomy" id="1451"/>
    <lineage>
        <taxon>Bacteria</taxon>
        <taxon>Bacillati</taxon>
        <taxon>Bacillota</taxon>
        <taxon>Bacilli</taxon>
        <taxon>Bacillales</taxon>
        <taxon>Paenibacillaceae</taxon>
        <taxon>Paenibacillus</taxon>
    </lineage>
</organism>
<sequence>MISSDPFGVQWVGKYVLWGIEKGLMTYFLKGVFPL</sequence>
<dbReference type="Proteomes" id="UP001254832">
    <property type="component" value="Unassembled WGS sequence"/>
</dbReference>
<accession>A0AAP5LNB3</accession>